<dbReference type="OrthoDB" id="1877767at2759"/>
<dbReference type="EMBL" id="KB291815">
    <property type="protein sequence ID" value="ELU18600.1"/>
    <property type="molecule type" value="Genomic_DNA"/>
</dbReference>
<dbReference type="GO" id="GO:0006383">
    <property type="term" value="P:transcription by RNA polymerase III"/>
    <property type="evidence" value="ECO:0007669"/>
    <property type="project" value="InterPro"/>
</dbReference>
<gene>
    <name evidence="2" type="ORF">CAPTEDRAFT_228780</name>
</gene>
<proteinExistence type="predicted"/>
<evidence type="ECO:0000313" key="2">
    <source>
        <dbReference type="EMBL" id="ELU18600.1"/>
    </source>
</evidence>
<dbReference type="InterPro" id="IPR019481">
    <property type="entry name" value="TFIIIC_triple_barrel"/>
</dbReference>
<reference evidence="4" key="1">
    <citation type="submission" date="2012-12" db="EMBL/GenBank/DDBJ databases">
        <authorList>
            <person name="Hellsten U."/>
            <person name="Grimwood J."/>
            <person name="Chapman J.A."/>
            <person name="Shapiro H."/>
            <person name="Aerts A."/>
            <person name="Otillar R.P."/>
            <person name="Terry A.Y."/>
            <person name="Boore J.L."/>
            <person name="Simakov O."/>
            <person name="Marletaz F."/>
            <person name="Cho S.-J."/>
            <person name="Edsinger-Gonzales E."/>
            <person name="Havlak P."/>
            <person name="Kuo D.-H."/>
            <person name="Larsson T."/>
            <person name="Lv J."/>
            <person name="Arendt D."/>
            <person name="Savage R."/>
            <person name="Osoegawa K."/>
            <person name="de Jong P."/>
            <person name="Lindberg D.R."/>
            <person name="Seaver E.C."/>
            <person name="Weisblat D.A."/>
            <person name="Putnam N.H."/>
            <person name="Grigoriev I.V."/>
            <person name="Rokhsar D.S."/>
        </authorList>
    </citation>
    <scope>NUCLEOTIDE SEQUENCE</scope>
    <source>
        <strain evidence="4">I ESC-2004</strain>
    </source>
</reference>
<dbReference type="Pfam" id="PF10419">
    <property type="entry name" value="TFIIIC_sub6"/>
    <property type="match status" value="1"/>
</dbReference>
<protein>
    <recommendedName>
        <fullName evidence="1">Transcription factor TFIIIC triple barrel domain-containing protein</fullName>
    </recommendedName>
</protein>
<dbReference type="Proteomes" id="UP000014760">
    <property type="component" value="Unassembled WGS sequence"/>
</dbReference>
<accession>R7VMC5</accession>
<evidence type="ECO:0000259" key="1">
    <source>
        <dbReference type="Pfam" id="PF10419"/>
    </source>
</evidence>
<evidence type="ECO:0000313" key="3">
    <source>
        <dbReference type="EnsemblMetazoa" id="CapteP228780"/>
    </source>
</evidence>
<sequence length="212" mass="24763">MPPDPPRVAALQGHRKTNPQEEGLNGITTSIDIKEHALFRWRLFSVHQTTKFNKRKETTIVVELSGIADNDWTKSIGEKCQIVGLDSDEPILQMGRYTFQGGFKDSLCTHAIFEKEEVACTDNEPSREKFNFFAKTHKVLDMHRVFLSEKNPKEGRIFFQLDKIIKYRQNQVKKQKHQTKKHPKMKKVIPQEKQLQWSKHDPLITHSCLFDH</sequence>
<dbReference type="PANTHER" id="PTHR21860">
    <property type="entry name" value="TRANSCRIPTION INITIATION FACTOR IIIC TFIIIC , POLYPEPTIDE 6-RELATED"/>
    <property type="match status" value="1"/>
</dbReference>
<dbReference type="EnsemblMetazoa" id="CapteT228780">
    <property type="protein sequence ID" value="CapteP228780"/>
    <property type="gene ID" value="CapteG228780"/>
</dbReference>
<dbReference type="PANTHER" id="PTHR21860:SF2">
    <property type="entry name" value="GENERAL TRANSCRIPTION FACTOR 3C POLYPEPTIDE 6"/>
    <property type="match status" value="1"/>
</dbReference>
<reference evidence="2 4" key="2">
    <citation type="journal article" date="2013" name="Nature">
        <title>Insights into bilaterian evolution from three spiralian genomes.</title>
        <authorList>
            <person name="Simakov O."/>
            <person name="Marletaz F."/>
            <person name="Cho S.J."/>
            <person name="Edsinger-Gonzales E."/>
            <person name="Havlak P."/>
            <person name="Hellsten U."/>
            <person name="Kuo D.H."/>
            <person name="Larsson T."/>
            <person name="Lv J."/>
            <person name="Arendt D."/>
            <person name="Savage R."/>
            <person name="Osoegawa K."/>
            <person name="de Jong P."/>
            <person name="Grimwood J."/>
            <person name="Chapman J.A."/>
            <person name="Shapiro H."/>
            <person name="Aerts A."/>
            <person name="Otillar R.P."/>
            <person name="Terry A.Y."/>
            <person name="Boore J.L."/>
            <person name="Grigoriev I.V."/>
            <person name="Lindberg D.R."/>
            <person name="Seaver E.C."/>
            <person name="Weisblat D.A."/>
            <person name="Putnam N.H."/>
            <person name="Rokhsar D.S."/>
        </authorList>
    </citation>
    <scope>NUCLEOTIDE SEQUENCE</scope>
    <source>
        <strain evidence="2 4">I ESC-2004</strain>
    </source>
</reference>
<feature type="domain" description="Transcription factor TFIIIC triple barrel" evidence="1">
    <location>
        <begin position="57"/>
        <end position="147"/>
    </location>
</feature>
<name>R7VMC5_CAPTE</name>
<dbReference type="Gene3D" id="2.60.40.4370">
    <property type="match status" value="1"/>
</dbReference>
<reference evidence="3" key="3">
    <citation type="submission" date="2015-06" db="UniProtKB">
        <authorList>
            <consortium name="EnsemblMetazoa"/>
        </authorList>
    </citation>
    <scope>IDENTIFICATION</scope>
</reference>
<dbReference type="GO" id="GO:0000127">
    <property type="term" value="C:transcription factor TFIIIC complex"/>
    <property type="evidence" value="ECO:0007669"/>
    <property type="project" value="TreeGrafter"/>
</dbReference>
<evidence type="ECO:0000313" key="4">
    <source>
        <dbReference type="Proteomes" id="UP000014760"/>
    </source>
</evidence>
<keyword evidence="4" id="KW-1185">Reference proteome</keyword>
<dbReference type="AlphaFoldDB" id="R7VMC5"/>
<organism evidence="2">
    <name type="scientific">Capitella teleta</name>
    <name type="common">Polychaete worm</name>
    <dbReference type="NCBI Taxonomy" id="283909"/>
    <lineage>
        <taxon>Eukaryota</taxon>
        <taxon>Metazoa</taxon>
        <taxon>Spiralia</taxon>
        <taxon>Lophotrochozoa</taxon>
        <taxon>Annelida</taxon>
        <taxon>Polychaeta</taxon>
        <taxon>Sedentaria</taxon>
        <taxon>Scolecida</taxon>
        <taxon>Capitellidae</taxon>
        <taxon>Capitella</taxon>
    </lineage>
</organism>
<dbReference type="InterPro" id="IPR042771">
    <property type="entry name" value="GTF3C6-like"/>
</dbReference>
<dbReference type="EMBL" id="AMQN01016193">
    <property type="status" value="NOT_ANNOTATED_CDS"/>
    <property type="molecule type" value="Genomic_DNA"/>
</dbReference>
<dbReference type="HOGENOM" id="CLU_1300719_0_0_1"/>